<organism evidence="2 3">
    <name type="scientific">Streptomonospora alba</name>
    <dbReference type="NCBI Taxonomy" id="183763"/>
    <lineage>
        <taxon>Bacteria</taxon>
        <taxon>Bacillati</taxon>
        <taxon>Actinomycetota</taxon>
        <taxon>Actinomycetes</taxon>
        <taxon>Streptosporangiales</taxon>
        <taxon>Nocardiopsidaceae</taxon>
        <taxon>Streptomonospora</taxon>
    </lineage>
</organism>
<dbReference type="SUPFAM" id="SSF53335">
    <property type="entry name" value="S-adenosyl-L-methionine-dependent methyltransferases"/>
    <property type="match status" value="1"/>
</dbReference>
<feature type="compositionally biased region" description="Low complexity" evidence="1">
    <location>
        <begin position="1"/>
        <end position="19"/>
    </location>
</feature>
<sequence>MSATDGTTDPGSDGTFPPDLDMSQPTIARVYDAILGGKDNFQVDRDAAVVWAEQVPNVRGAALDNRAGLIRGVQYLARRGIDQFLDIGSGLPTEKNTHEVAQEINPEARVVYVDNDPIVLAHGRALLAENDSTTVVTADFFRPQEILNHPDVAEMLDFDRPIALMIVGLFMHFSDADDPRGKVAELMDAMPGGSYLFITDFADTGEEVQRAIERAGLETLGNGWVRTPAEIRRHFVGYPLVEPGLRFHSRWYPEDPDRPVPEVEELEPHQRIMMGGIARKD</sequence>
<dbReference type="Pfam" id="PF04672">
    <property type="entry name" value="Methyltransf_19"/>
    <property type="match status" value="1"/>
</dbReference>
<evidence type="ECO:0000313" key="2">
    <source>
        <dbReference type="EMBL" id="KIH98897.1"/>
    </source>
</evidence>
<dbReference type="Proteomes" id="UP000031675">
    <property type="component" value="Unassembled WGS sequence"/>
</dbReference>
<dbReference type="GO" id="GO:0032259">
    <property type="term" value="P:methylation"/>
    <property type="evidence" value="ECO:0007669"/>
    <property type="project" value="UniProtKB-KW"/>
</dbReference>
<protein>
    <submittedName>
        <fullName evidence="2">SAM-dependent methyltransferase</fullName>
    </submittedName>
</protein>
<dbReference type="EMBL" id="JROO01000018">
    <property type="protein sequence ID" value="KIH98897.1"/>
    <property type="molecule type" value="Genomic_DNA"/>
</dbReference>
<dbReference type="InterPro" id="IPR006764">
    <property type="entry name" value="SAM_dep_MeTrfase_SAV2177_type"/>
</dbReference>
<evidence type="ECO:0000313" key="3">
    <source>
        <dbReference type="Proteomes" id="UP000031675"/>
    </source>
</evidence>
<dbReference type="RefSeq" id="WP_040272884.1">
    <property type="nucleotide sequence ID" value="NZ_JROO01000018.1"/>
</dbReference>
<keyword evidence="2" id="KW-0489">Methyltransferase</keyword>
<dbReference type="STRING" id="183763.LP52_10745"/>
<keyword evidence="3" id="KW-1185">Reference proteome</keyword>
<dbReference type="AlphaFoldDB" id="A0A0C2JPZ4"/>
<keyword evidence="2" id="KW-0808">Transferase</keyword>
<reference evidence="3" key="1">
    <citation type="journal article" date="2015" name="Chem. Biol.">
        <title>Structure, bioactivity, and resistance mechanism of streptomonomicin, an unusual lasso Peptide from an understudied halophilic actinomycete.</title>
        <authorList>
            <person name="Metelev M."/>
            <person name="Tietz J.I."/>
            <person name="Melby J.O."/>
            <person name="Blair P.M."/>
            <person name="Zhu L."/>
            <person name="Livnat I."/>
            <person name="Severinov K."/>
            <person name="Mitchell D.A."/>
        </authorList>
    </citation>
    <scope>NUCLEOTIDE SEQUENCE [LARGE SCALE GENOMIC DNA]</scope>
    <source>
        <strain evidence="3">YIM 90003</strain>
    </source>
</reference>
<accession>A0A0C2JPZ4</accession>
<dbReference type="PIRSF" id="PIRSF017393">
    <property type="entry name" value="MTase_SAV2177"/>
    <property type="match status" value="1"/>
</dbReference>
<dbReference type="Gene3D" id="3.40.50.150">
    <property type="entry name" value="Vaccinia Virus protein VP39"/>
    <property type="match status" value="1"/>
</dbReference>
<name>A0A0C2JPZ4_9ACTN</name>
<dbReference type="InterPro" id="IPR029063">
    <property type="entry name" value="SAM-dependent_MTases_sf"/>
</dbReference>
<gene>
    <name evidence="2" type="ORF">LP52_10745</name>
</gene>
<feature type="region of interest" description="Disordered" evidence="1">
    <location>
        <begin position="1"/>
        <end position="23"/>
    </location>
</feature>
<comment type="caution">
    <text evidence="2">The sequence shown here is derived from an EMBL/GenBank/DDBJ whole genome shotgun (WGS) entry which is preliminary data.</text>
</comment>
<proteinExistence type="predicted"/>
<evidence type="ECO:0000256" key="1">
    <source>
        <dbReference type="SAM" id="MobiDB-lite"/>
    </source>
</evidence>
<dbReference type="OrthoDB" id="3216820at2"/>
<dbReference type="GO" id="GO:0008168">
    <property type="term" value="F:methyltransferase activity"/>
    <property type="evidence" value="ECO:0007669"/>
    <property type="project" value="UniProtKB-KW"/>
</dbReference>